<gene>
    <name evidence="4" type="primary">btuF</name>
    <name evidence="4" type="ordered locus">azo3520</name>
</gene>
<name>A1KBD0_AZOSB</name>
<dbReference type="Proteomes" id="UP000002588">
    <property type="component" value="Chromosome"/>
</dbReference>
<evidence type="ECO:0000313" key="4">
    <source>
        <dbReference type="EMBL" id="CAL96136.1"/>
    </source>
</evidence>
<dbReference type="HOGENOM" id="CLU_038034_2_5_4"/>
<sequence>MHRRLAATALACTLAGLPAAAVADIRITDDAGREVVLPRPAQRIVSLAPHVTELLFAAGAAPRVVGVVSYSDFPDAARQLPKVGGYASVDLEAVVALRPDLVIAWKSGNRNTHLDRLTALGIPVFINEPRRLDDVAGSLRSLGRLAGTDEVAERAASAFAARRDALRNRYAERPKVRMLYQIWNQPLMTVNGEHLISDVIRLCGGDNVFAGLPQLAPTIGVEAVLAANPEVVVASGMGEARPEWLEQWKRWPALTANAANNLYFIPPELVQRHTPRILDGAQRLCEQLEEARAKRPPR</sequence>
<feature type="signal peptide" evidence="2">
    <location>
        <begin position="1"/>
        <end position="23"/>
    </location>
</feature>
<dbReference type="InterPro" id="IPR050902">
    <property type="entry name" value="ABC_Transporter_SBP"/>
</dbReference>
<keyword evidence="1 2" id="KW-0732">Signal</keyword>
<dbReference type="InterPro" id="IPR002491">
    <property type="entry name" value="ABC_transptr_periplasmic_BD"/>
</dbReference>
<proteinExistence type="predicted"/>
<dbReference type="Gene3D" id="3.40.50.1980">
    <property type="entry name" value="Nitrogenase molybdenum iron protein domain"/>
    <property type="match status" value="2"/>
</dbReference>
<feature type="domain" description="Fe/B12 periplasmic-binding" evidence="3">
    <location>
        <begin position="43"/>
        <end position="292"/>
    </location>
</feature>
<accession>A1KBD0</accession>
<dbReference type="AlphaFoldDB" id="A1KBD0"/>
<dbReference type="STRING" id="62928.azo3520"/>
<dbReference type="InterPro" id="IPR054828">
    <property type="entry name" value="Vit_B12_bind_prot"/>
</dbReference>
<evidence type="ECO:0000256" key="1">
    <source>
        <dbReference type="ARBA" id="ARBA00022729"/>
    </source>
</evidence>
<dbReference type="PROSITE" id="PS50983">
    <property type="entry name" value="FE_B12_PBP"/>
    <property type="match status" value="1"/>
</dbReference>
<organism evidence="4 5">
    <name type="scientific">Azoarcus sp. (strain BH72)</name>
    <dbReference type="NCBI Taxonomy" id="418699"/>
    <lineage>
        <taxon>Bacteria</taxon>
        <taxon>Pseudomonadati</taxon>
        <taxon>Pseudomonadota</taxon>
        <taxon>Betaproteobacteria</taxon>
        <taxon>Rhodocyclales</taxon>
        <taxon>Zoogloeaceae</taxon>
        <taxon>Azoarcus</taxon>
    </lineage>
</organism>
<feature type="chain" id="PRO_5002635989" evidence="2">
    <location>
        <begin position="24"/>
        <end position="298"/>
    </location>
</feature>
<dbReference type="EMBL" id="AM406670">
    <property type="protein sequence ID" value="CAL96136.1"/>
    <property type="molecule type" value="Genomic_DNA"/>
</dbReference>
<dbReference type="CDD" id="cd01144">
    <property type="entry name" value="BtuF"/>
    <property type="match status" value="1"/>
</dbReference>
<dbReference type="PANTHER" id="PTHR30535">
    <property type="entry name" value="VITAMIN B12-BINDING PROTEIN"/>
    <property type="match status" value="1"/>
</dbReference>
<reference evidence="4 5" key="1">
    <citation type="journal article" date="2006" name="Nat. Biotechnol.">
        <title>Complete genome of the mutualistic, N2-fixing grass endophyte Azoarcus sp. strain BH72.</title>
        <authorList>
            <person name="Krause A."/>
            <person name="Ramakumar A."/>
            <person name="Bartels D."/>
            <person name="Battistoni F."/>
            <person name="Bekel T."/>
            <person name="Boch J."/>
            <person name="Boehm M."/>
            <person name="Friedrich F."/>
            <person name="Hurek T."/>
            <person name="Krause L."/>
            <person name="Linke B."/>
            <person name="McHardy A.C."/>
            <person name="Sarkar A."/>
            <person name="Schneiker S."/>
            <person name="Syed A.A."/>
            <person name="Thauer R."/>
            <person name="Vorhoelter F.-J."/>
            <person name="Weidner S."/>
            <person name="Puehler A."/>
            <person name="Reinhold-Hurek B."/>
            <person name="Kaiser O."/>
            <person name="Goesmann A."/>
        </authorList>
    </citation>
    <scope>NUCLEOTIDE SEQUENCE [LARGE SCALE GENOMIC DNA]</scope>
    <source>
        <strain evidence="4 5">BH72</strain>
    </source>
</reference>
<dbReference type="Pfam" id="PF01497">
    <property type="entry name" value="Peripla_BP_2"/>
    <property type="match status" value="1"/>
</dbReference>
<dbReference type="KEGG" id="azo:azo3520"/>
<dbReference type="PANTHER" id="PTHR30535:SF34">
    <property type="entry name" value="MOLYBDATE-BINDING PROTEIN MOLA"/>
    <property type="match status" value="1"/>
</dbReference>
<dbReference type="SUPFAM" id="SSF53807">
    <property type="entry name" value="Helical backbone' metal receptor"/>
    <property type="match status" value="1"/>
</dbReference>
<protein>
    <submittedName>
        <fullName evidence="4">Vitamin B12 transport protein</fullName>
    </submittedName>
</protein>
<keyword evidence="5" id="KW-1185">Reference proteome</keyword>
<dbReference type="eggNOG" id="COG0614">
    <property type="taxonomic scope" value="Bacteria"/>
</dbReference>
<evidence type="ECO:0000259" key="3">
    <source>
        <dbReference type="PROSITE" id="PS50983"/>
    </source>
</evidence>
<dbReference type="RefSeq" id="WP_011767242.1">
    <property type="nucleotide sequence ID" value="NC_008702.1"/>
</dbReference>
<dbReference type="NCBIfam" id="NF038402">
    <property type="entry name" value="TroA_like"/>
    <property type="match status" value="1"/>
</dbReference>
<evidence type="ECO:0000313" key="5">
    <source>
        <dbReference type="Proteomes" id="UP000002588"/>
    </source>
</evidence>
<evidence type="ECO:0000256" key="2">
    <source>
        <dbReference type="SAM" id="SignalP"/>
    </source>
</evidence>